<sequence length="56" mass="6291">MITAAKKTPRGHAPLRWKRGFEPGVSAHRRAIAFGVVRMAWQVELVDARTARMPHA</sequence>
<keyword evidence="2" id="KW-1185">Reference proteome</keyword>
<protein>
    <submittedName>
        <fullName evidence="1">Uncharacterized protein</fullName>
    </submittedName>
</protein>
<name>A0ABU5WSF4_9BURK</name>
<gene>
    <name evidence="1" type="ORF">SB593_20565</name>
</gene>
<evidence type="ECO:0000313" key="2">
    <source>
        <dbReference type="Proteomes" id="UP001304467"/>
    </source>
</evidence>
<dbReference type="RefSeq" id="WP_230951129.1">
    <property type="nucleotide sequence ID" value="NZ_JAWRKY010000007.1"/>
</dbReference>
<evidence type="ECO:0000313" key="1">
    <source>
        <dbReference type="EMBL" id="MEB2581343.1"/>
    </source>
</evidence>
<dbReference type="EMBL" id="JAWRLE010000034">
    <property type="protein sequence ID" value="MEB2581343.1"/>
    <property type="molecule type" value="Genomic_DNA"/>
</dbReference>
<comment type="caution">
    <text evidence="1">The sequence shown here is derived from an EMBL/GenBank/DDBJ whole genome shotgun (WGS) entry which is preliminary data.</text>
</comment>
<dbReference type="Proteomes" id="UP001304467">
    <property type="component" value="Unassembled WGS sequence"/>
</dbReference>
<reference evidence="1 2" key="1">
    <citation type="journal article" date="2023" name="Front. Microbiol.">
        <title>Genomic analyses of Burkholderia respiratory isolates indicates two evolutionarily distinct B. anthina clades.</title>
        <authorList>
            <person name="Pham A."/>
            <person name="Volmer J.G."/>
            <person name="Chambers D.C."/>
            <person name="Smith D.J."/>
            <person name="Reid D.W."/>
            <person name="Burr L."/>
            <person name="Wells T.J."/>
        </authorList>
    </citation>
    <scope>NUCLEOTIDE SEQUENCE [LARGE SCALE GENOMIC DNA]</scope>
    <source>
        <strain evidence="1 2">BCCIQ07A</strain>
    </source>
</reference>
<organism evidence="1 2">
    <name type="scientific">Burkholderia anthinoferrum</name>
    <dbReference type="NCBI Taxonomy" id="3090833"/>
    <lineage>
        <taxon>Bacteria</taxon>
        <taxon>Pseudomonadati</taxon>
        <taxon>Pseudomonadota</taxon>
        <taxon>Betaproteobacteria</taxon>
        <taxon>Burkholderiales</taxon>
        <taxon>Burkholderiaceae</taxon>
        <taxon>Burkholderia</taxon>
    </lineage>
</organism>
<proteinExistence type="predicted"/>
<accession>A0ABU5WSF4</accession>